<evidence type="ECO:0000313" key="1">
    <source>
        <dbReference type="EMBL" id="SFV61688.1"/>
    </source>
</evidence>
<dbReference type="AlphaFoldDB" id="A0A1W1C759"/>
<gene>
    <name evidence="1" type="ORF">MNB_SV-14-238</name>
</gene>
<accession>A0A1W1C759</accession>
<name>A0A1W1C759_9ZZZZ</name>
<proteinExistence type="predicted"/>
<organism evidence="1">
    <name type="scientific">hydrothermal vent metagenome</name>
    <dbReference type="NCBI Taxonomy" id="652676"/>
    <lineage>
        <taxon>unclassified sequences</taxon>
        <taxon>metagenomes</taxon>
        <taxon>ecological metagenomes</taxon>
    </lineage>
</organism>
<dbReference type="EMBL" id="FPHN01000131">
    <property type="protein sequence ID" value="SFV61688.1"/>
    <property type="molecule type" value="Genomic_DNA"/>
</dbReference>
<sequence>MDRFTEEFIDSSKFEHNGQKSRKQFFLNRKTVLRRWLNKKMSCTNDFQKSFKNYKISLYQFRGEVLFSLDDFRKRDNLKEFEEKIDLYLQYKQEVYINKEYKHIYLFCEEREKILSYSIVKWEKNQEDKVIISVEREGKIYRGRFSLEEDNNIFLTLRVDNITRYMLFHDSKDSSCNYIVGTSMGYLAKDNKVPRAQKVVFSKEKLDKEAIFLQFILNETESIYAIENRLNPNRFEILSDFFYKYTNKFKRFHDFFNRLIKTNYYQNFYHRLAFREFYAFYRLFERFSKQESYFVMNFERAFLEAIKTVEAIKNISFQVVMELNEENLFFAMSDKEFKIKNRFLNLSTYGVECTIIFVVEDDNNLPEKYQNLLTKMAKESLVVRLVKKDRVIHKVNSLDFFFIYTGDERDFVLADPIRDNKDVFKLFINKVTMDEYRIDYRKIIYESRIL</sequence>
<protein>
    <submittedName>
        <fullName evidence="1">Uncharacterized protein</fullName>
    </submittedName>
</protein>
<reference evidence="1" key="1">
    <citation type="submission" date="2016-10" db="EMBL/GenBank/DDBJ databases">
        <authorList>
            <person name="de Groot N.N."/>
        </authorList>
    </citation>
    <scope>NUCLEOTIDE SEQUENCE</scope>
</reference>